<reference evidence="11" key="1">
    <citation type="journal article" date="2020" name="Stud. Mycol.">
        <title>101 Dothideomycetes genomes: a test case for predicting lifestyles and emergence of pathogens.</title>
        <authorList>
            <person name="Haridas S."/>
            <person name="Albert R."/>
            <person name="Binder M."/>
            <person name="Bloem J."/>
            <person name="Labutti K."/>
            <person name="Salamov A."/>
            <person name="Andreopoulos B."/>
            <person name="Baker S."/>
            <person name="Barry K."/>
            <person name="Bills G."/>
            <person name="Bluhm B."/>
            <person name="Cannon C."/>
            <person name="Castanera R."/>
            <person name="Culley D."/>
            <person name="Daum C."/>
            <person name="Ezra D."/>
            <person name="Gonzalez J."/>
            <person name="Henrissat B."/>
            <person name="Kuo A."/>
            <person name="Liang C."/>
            <person name="Lipzen A."/>
            <person name="Lutzoni F."/>
            <person name="Magnuson J."/>
            <person name="Mondo S."/>
            <person name="Nolan M."/>
            <person name="Ohm R."/>
            <person name="Pangilinan J."/>
            <person name="Park H.-J."/>
            <person name="Ramirez L."/>
            <person name="Alfaro M."/>
            <person name="Sun H."/>
            <person name="Tritt A."/>
            <person name="Yoshinaga Y."/>
            <person name="Zwiers L.-H."/>
            <person name="Turgeon B."/>
            <person name="Goodwin S."/>
            <person name="Spatafora J."/>
            <person name="Crous P."/>
            <person name="Grigoriev I."/>
        </authorList>
    </citation>
    <scope>NUCLEOTIDE SEQUENCE</scope>
    <source>
        <strain evidence="11">CBS 279.74</strain>
    </source>
</reference>
<evidence type="ECO:0000256" key="1">
    <source>
        <dbReference type="ARBA" id="ARBA00003798"/>
    </source>
</evidence>
<protein>
    <recommendedName>
        <fullName evidence="4">Polynucleotide 5'-hydroxyl-kinase GRC3</fullName>
    </recommendedName>
    <alternativeName>
        <fullName evidence="3">Polynucleotide 5'-hydroxyl-kinase grc3</fullName>
    </alternativeName>
</protein>
<dbReference type="OrthoDB" id="4054781at2759"/>
<comment type="function">
    <text evidence="1">Polynucleotide 5'-kinase involved in rRNA processing.</text>
</comment>
<dbReference type="InterPro" id="IPR045116">
    <property type="entry name" value="Clp1/Grc3"/>
</dbReference>
<dbReference type="AlphaFoldDB" id="A0A6G1K3H3"/>
<dbReference type="GO" id="GO:0051731">
    <property type="term" value="F:polynucleotide 5'-hydroxyl-kinase activity"/>
    <property type="evidence" value="ECO:0007669"/>
    <property type="project" value="InterPro"/>
</dbReference>
<dbReference type="InterPro" id="IPR032319">
    <property type="entry name" value="CLP1_P"/>
</dbReference>
<evidence type="ECO:0000256" key="6">
    <source>
        <dbReference type="ARBA" id="ARBA00022741"/>
    </source>
</evidence>
<evidence type="ECO:0000256" key="5">
    <source>
        <dbReference type="ARBA" id="ARBA00022679"/>
    </source>
</evidence>
<dbReference type="InterPro" id="IPR027417">
    <property type="entry name" value="P-loop_NTPase"/>
</dbReference>
<dbReference type="Gene3D" id="3.40.50.300">
    <property type="entry name" value="P-loop containing nucleotide triphosphate hydrolases"/>
    <property type="match status" value="1"/>
</dbReference>
<proteinExistence type="inferred from homology"/>
<feature type="region of interest" description="Disordered" evidence="9">
    <location>
        <begin position="1"/>
        <end position="21"/>
    </location>
</feature>
<dbReference type="GO" id="GO:0005634">
    <property type="term" value="C:nucleus"/>
    <property type="evidence" value="ECO:0007669"/>
    <property type="project" value="TreeGrafter"/>
</dbReference>
<keyword evidence="6" id="KW-0547">Nucleotide-binding</keyword>
<keyword evidence="12" id="KW-1185">Reference proteome</keyword>
<keyword evidence="7" id="KW-0418">Kinase</keyword>
<name>A0A6G1K3H3_9PLEO</name>
<gene>
    <name evidence="11" type="ORF">K504DRAFT_411618</name>
</gene>
<evidence type="ECO:0000313" key="11">
    <source>
        <dbReference type="EMBL" id="KAF2707416.1"/>
    </source>
</evidence>
<evidence type="ECO:0000259" key="10">
    <source>
        <dbReference type="Pfam" id="PF16575"/>
    </source>
</evidence>
<evidence type="ECO:0000256" key="4">
    <source>
        <dbReference type="ARBA" id="ARBA00019824"/>
    </source>
</evidence>
<evidence type="ECO:0000256" key="7">
    <source>
        <dbReference type="ARBA" id="ARBA00022777"/>
    </source>
</evidence>
<dbReference type="Pfam" id="PF16575">
    <property type="entry name" value="CLP1_P"/>
    <property type="match status" value="1"/>
</dbReference>
<evidence type="ECO:0000256" key="3">
    <source>
        <dbReference type="ARBA" id="ARBA00018706"/>
    </source>
</evidence>
<organism evidence="11 12">
    <name type="scientific">Pleomassaria siparia CBS 279.74</name>
    <dbReference type="NCBI Taxonomy" id="1314801"/>
    <lineage>
        <taxon>Eukaryota</taxon>
        <taxon>Fungi</taxon>
        <taxon>Dikarya</taxon>
        <taxon>Ascomycota</taxon>
        <taxon>Pezizomycotina</taxon>
        <taxon>Dothideomycetes</taxon>
        <taxon>Pleosporomycetidae</taxon>
        <taxon>Pleosporales</taxon>
        <taxon>Pleomassariaceae</taxon>
        <taxon>Pleomassaria</taxon>
    </lineage>
</organism>
<keyword evidence="8" id="KW-0067">ATP-binding</keyword>
<accession>A0A6G1K3H3</accession>
<dbReference type="PANTHER" id="PTHR12755:SF3">
    <property type="entry name" value="POLYNUCLEOTIDE 5'-HYDROXYL-KINASE NOL9"/>
    <property type="match status" value="1"/>
</dbReference>
<dbReference type="Proteomes" id="UP000799428">
    <property type="component" value="Unassembled WGS sequence"/>
</dbReference>
<dbReference type="GO" id="GO:0005524">
    <property type="term" value="F:ATP binding"/>
    <property type="evidence" value="ECO:0007669"/>
    <property type="project" value="UniProtKB-KW"/>
</dbReference>
<dbReference type="PANTHER" id="PTHR12755">
    <property type="entry name" value="CLEAVAGE/POLYADENYLATION FACTOR IA SUBUNIT CLP1P"/>
    <property type="match status" value="1"/>
</dbReference>
<dbReference type="EMBL" id="MU005774">
    <property type="protein sequence ID" value="KAF2707416.1"/>
    <property type="molecule type" value="Genomic_DNA"/>
</dbReference>
<comment type="similarity">
    <text evidence="2">Belongs to the Clp1 family. NOL9/GRC3 subfamily.</text>
</comment>
<evidence type="ECO:0000256" key="9">
    <source>
        <dbReference type="SAM" id="MobiDB-lite"/>
    </source>
</evidence>
<dbReference type="GO" id="GO:0000448">
    <property type="term" value="P:cleavage in ITS2 between 5.8S rRNA and LSU-rRNA of tricistronic rRNA transcript (SSU-rRNA, 5.8S rRNA, LSU-rRNA)"/>
    <property type="evidence" value="ECO:0007669"/>
    <property type="project" value="TreeGrafter"/>
</dbReference>
<evidence type="ECO:0000313" key="12">
    <source>
        <dbReference type="Proteomes" id="UP000799428"/>
    </source>
</evidence>
<evidence type="ECO:0000256" key="8">
    <source>
        <dbReference type="ARBA" id="ARBA00022840"/>
    </source>
</evidence>
<evidence type="ECO:0000256" key="2">
    <source>
        <dbReference type="ARBA" id="ARBA00011003"/>
    </source>
</evidence>
<keyword evidence="5" id="KW-0808">Transferase</keyword>
<feature type="domain" description="Clp1 P-loop" evidence="10">
    <location>
        <begin position="244"/>
        <end position="451"/>
    </location>
</feature>
<sequence>MPGKRKRANIHGTYSPLPDPGTATIKPISAVAAAKTRLQPVHIDHAPEAVSDLVVEIDASEKEYTEASSDEEAPDIRRNVQMCNWRYQNDNVSVDTDRELTMILTNGEELALIGVFDFVILKGAMNINGANFAASQRGGGPPIIRRAYVPSPHPISIIKGLDDTTQVQFLHCEDEPAPFENISPLFKGIWNERPDGRSCRSFAVIPESDADLLKRALRAEFIPHDWTRQIEDCASNLSTTLICGTPSSGKSNFARRLLNRYLTGHGKLARAIPSIYFLDLDSEKPEYSPHGQISLTLVRETNLGPSFTHPDSIPGSSGANRPIRSHPLKAKNLKDSMDYFIACFEDLFQTYTNLQQRNPSVPLMINTPGWLYTDGFHQLLQILSQTVPRRLVYLGDARSTDEEKARKIHQLTTVVTKNRVLVHELSAVPNLIDPSRTDAELKSMHMLSYFHCTGAVLESGTTKRTYDSRPLSSITPWEFCYEESEDSEQTFIGCLMLSEWVEPQLLFTVLNGSIIQIVETEDENVQDLFGQLPRTNKYRIPYFEKGPNDAVEPLDPRTSRLVCTALLRGWDPETRTAQVLVPKTHEVLLHGLKPEKTVFVFGCCETPEWAYAEDAYLEAAGRGKDIKVGNKMANEAVELPPWIAKVEDIGNMGYMNTARRVRKFQQ</sequence>